<keyword evidence="2" id="KW-0812">Transmembrane</keyword>
<dbReference type="EMBL" id="CP031389">
    <property type="protein sequence ID" value="QPH10961.1"/>
    <property type="molecule type" value="Genomic_DNA"/>
</dbReference>
<keyword evidence="2" id="KW-0472">Membrane</keyword>
<feature type="region of interest" description="Disordered" evidence="1">
    <location>
        <begin position="43"/>
        <end position="67"/>
    </location>
</feature>
<keyword evidence="2" id="KW-1133">Transmembrane helix</keyword>
<dbReference type="OrthoDB" id="5412502at2759"/>
<organism evidence="3 4">
    <name type="scientific">Epichloe festucae (strain Fl1)</name>
    <dbReference type="NCBI Taxonomy" id="877507"/>
    <lineage>
        <taxon>Eukaryota</taxon>
        <taxon>Fungi</taxon>
        <taxon>Dikarya</taxon>
        <taxon>Ascomycota</taxon>
        <taxon>Pezizomycotina</taxon>
        <taxon>Sordariomycetes</taxon>
        <taxon>Hypocreomycetidae</taxon>
        <taxon>Hypocreales</taxon>
        <taxon>Clavicipitaceae</taxon>
        <taxon>Epichloe</taxon>
    </lineage>
</organism>
<evidence type="ECO:0000256" key="1">
    <source>
        <dbReference type="SAM" id="MobiDB-lite"/>
    </source>
</evidence>
<evidence type="ECO:0000313" key="3">
    <source>
        <dbReference type="EMBL" id="QPH10961.1"/>
    </source>
</evidence>
<gene>
    <name evidence="3" type="ORF">C2857_002493</name>
</gene>
<feature type="compositionally biased region" description="Low complexity" evidence="1">
    <location>
        <begin position="49"/>
        <end position="60"/>
    </location>
</feature>
<protein>
    <submittedName>
        <fullName evidence="3">Uncharacterized protein</fullName>
    </submittedName>
</protein>
<name>A0A7U3Q050_EPIFF</name>
<feature type="transmembrane region" description="Helical" evidence="2">
    <location>
        <begin position="129"/>
        <end position="147"/>
    </location>
</feature>
<evidence type="ECO:0000313" key="4">
    <source>
        <dbReference type="Proteomes" id="UP000594364"/>
    </source>
</evidence>
<dbReference type="Proteomes" id="UP000594364">
    <property type="component" value="Chromosome 5"/>
</dbReference>
<proteinExistence type="predicted"/>
<feature type="transmembrane region" description="Helical" evidence="2">
    <location>
        <begin position="106"/>
        <end position="123"/>
    </location>
</feature>
<sequence>MTGVYSGTTLDSVGFFANIVTPLDSLAPFSFKALDIKHSDRVAAERVPRTSPTRSPTRSPAQSGGTDSSPLLLVLVLVRCSEEVARELYSGTEECEYYVGGNTYRALMALGTMLLMLSVALLGNCTWELKVFIGASYILLNGLYWGLGMMPRSYFRDLSRYEWTDVTPDDAGSAHKVTRAADQREGNPSFTRTLWYAIRETGLTGRVEKVAARGGRGCESQ</sequence>
<accession>A0A7U3Q050</accession>
<evidence type="ECO:0000256" key="2">
    <source>
        <dbReference type="SAM" id="Phobius"/>
    </source>
</evidence>
<reference evidence="3 4" key="1">
    <citation type="journal article" date="2018" name="PLoS Genet.">
        <title>Repeat elements organise 3D genome structure and mediate transcription in the filamentous fungus Epichloe festucae.</title>
        <authorList>
            <person name="Winter D.J."/>
            <person name="Ganley A.R.D."/>
            <person name="Young C.A."/>
            <person name="Liachko I."/>
            <person name="Schardl C.L."/>
            <person name="Dupont P.Y."/>
            <person name="Berry D."/>
            <person name="Ram A."/>
            <person name="Scott B."/>
            <person name="Cox M.P."/>
        </authorList>
    </citation>
    <scope>NUCLEOTIDE SEQUENCE [LARGE SCALE GENOMIC DNA]</scope>
    <source>
        <strain evidence="3 4">Fl1</strain>
    </source>
</reference>
<dbReference type="AlphaFoldDB" id="A0A7U3Q050"/>
<keyword evidence="4" id="KW-1185">Reference proteome</keyword>